<proteinExistence type="predicted"/>
<reference evidence="1" key="1">
    <citation type="submission" date="2020-05" db="EMBL/GenBank/DDBJ databases">
        <title>Large-scale comparative analyses of tick genomes elucidate their genetic diversity and vector capacities.</title>
        <authorList>
            <person name="Jia N."/>
            <person name="Wang J."/>
            <person name="Shi W."/>
            <person name="Du L."/>
            <person name="Sun Y."/>
            <person name="Zhan W."/>
            <person name="Jiang J."/>
            <person name="Wang Q."/>
            <person name="Zhang B."/>
            <person name="Ji P."/>
            <person name="Sakyi L.B."/>
            <person name="Cui X."/>
            <person name="Yuan T."/>
            <person name="Jiang B."/>
            <person name="Yang W."/>
            <person name="Lam T.T.-Y."/>
            <person name="Chang Q."/>
            <person name="Ding S."/>
            <person name="Wang X."/>
            <person name="Zhu J."/>
            <person name="Ruan X."/>
            <person name="Zhao L."/>
            <person name="Wei J."/>
            <person name="Que T."/>
            <person name="Du C."/>
            <person name="Cheng J."/>
            <person name="Dai P."/>
            <person name="Han X."/>
            <person name="Huang E."/>
            <person name="Gao Y."/>
            <person name="Liu J."/>
            <person name="Shao H."/>
            <person name="Ye R."/>
            <person name="Li L."/>
            <person name="Wei W."/>
            <person name="Wang X."/>
            <person name="Wang C."/>
            <person name="Yang T."/>
            <person name="Huo Q."/>
            <person name="Li W."/>
            <person name="Guo W."/>
            <person name="Chen H."/>
            <person name="Zhou L."/>
            <person name="Ni X."/>
            <person name="Tian J."/>
            <person name="Zhou Y."/>
            <person name="Sheng Y."/>
            <person name="Liu T."/>
            <person name="Pan Y."/>
            <person name="Xia L."/>
            <person name="Li J."/>
            <person name="Zhao F."/>
            <person name="Cao W."/>
        </authorList>
    </citation>
    <scope>NUCLEOTIDE SEQUENCE</scope>
    <source>
        <strain evidence="1">Dsil-2018</strain>
    </source>
</reference>
<dbReference type="EMBL" id="CM023475">
    <property type="protein sequence ID" value="KAH7945002.1"/>
    <property type="molecule type" value="Genomic_DNA"/>
</dbReference>
<protein>
    <submittedName>
        <fullName evidence="1">Uncharacterized protein</fullName>
    </submittedName>
</protein>
<gene>
    <name evidence="1" type="ORF">HPB49_004739</name>
</gene>
<evidence type="ECO:0000313" key="1">
    <source>
        <dbReference type="EMBL" id="KAH7945002.1"/>
    </source>
</evidence>
<evidence type="ECO:0000313" key="2">
    <source>
        <dbReference type="Proteomes" id="UP000821865"/>
    </source>
</evidence>
<accession>A0ACB8CJG8</accession>
<sequence>MLDNMMSMVTVDRWRKIRPAASPAFATGRLRKVMNELIQDCAQTSMQHLLKVAEGGKELNAKEFFGHYALDVIARCAFGTKLNSHTDQTNEFVSKARTAFNVKVTLPVILFFYICGLFPIIMKLLKLRFFGSDTFIFFKNVCLNMIEKRKLSSKKHQDFLQLMVDAQVGGLQGSCEVSHDAEDKLYNLGTERAVEQTADLKALNEDEALAQCVTFFTAGQDTTSSVIAHTAYLLALHPEVQQRLREGVDDCFKRCGGEPSFDDISKLKYLNCIVSESLRLYPPAVRVERTACEDVTLGDTGFKLPKECIVQIPIYAMHRDPEYFPDPEKFDPERFSEENIGSIQPYSYLPFGAGPRNCIGMRFALHVVKTCLFHLVHNVELVQTQSTQVPLKMVKSFGLLTAEDIIVGVKKTDF</sequence>
<keyword evidence="2" id="KW-1185">Reference proteome</keyword>
<organism evidence="1 2">
    <name type="scientific">Dermacentor silvarum</name>
    <name type="common">Tick</name>
    <dbReference type="NCBI Taxonomy" id="543639"/>
    <lineage>
        <taxon>Eukaryota</taxon>
        <taxon>Metazoa</taxon>
        <taxon>Ecdysozoa</taxon>
        <taxon>Arthropoda</taxon>
        <taxon>Chelicerata</taxon>
        <taxon>Arachnida</taxon>
        <taxon>Acari</taxon>
        <taxon>Parasitiformes</taxon>
        <taxon>Ixodida</taxon>
        <taxon>Ixodoidea</taxon>
        <taxon>Ixodidae</taxon>
        <taxon>Rhipicephalinae</taxon>
        <taxon>Dermacentor</taxon>
    </lineage>
</organism>
<name>A0ACB8CJG8_DERSI</name>
<dbReference type="Proteomes" id="UP000821865">
    <property type="component" value="Chromosome 6"/>
</dbReference>
<comment type="caution">
    <text evidence="1">The sequence shown here is derived from an EMBL/GenBank/DDBJ whole genome shotgun (WGS) entry which is preliminary data.</text>
</comment>